<dbReference type="AlphaFoldDB" id="A0AAN8S4M1"/>
<evidence type="ECO:0000256" key="1">
    <source>
        <dbReference type="SAM" id="MobiDB-lite"/>
    </source>
</evidence>
<dbReference type="EMBL" id="JAWJWE010000038">
    <property type="protein sequence ID" value="KAK6623750.1"/>
    <property type="molecule type" value="Genomic_DNA"/>
</dbReference>
<comment type="caution">
    <text evidence="2">The sequence shown here is derived from an EMBL/GenBank/DDBJ whole genome shotgun (WGS) entry which is preliminary data.</text>
</comment>
<dbReference type="Proteomes" id="UP001372834">
    <property type="component" value="Unassembled WGS sequence"/>
</dbReference>
<evidence type="ECO:0000313" key="2">
    <source>
        <dbReference type="EMBL" id="KAK6623750.1"/>
    </source>
</evidence>
<feature type="compositionally biased region" description="Acidic residues" evidence="1">
    <location>
        <begin position="10"/>
        <end position="32"/>
    </location>
</feature>
<accession>A0AAN8S4M1</accession>
<reference evidence="2 3" key="1">
    <citation type="submission" date="2023-10" db="EMBL/GenBank/DDBJ databases">
        <title>Genomes of two closely related lineages of the louse Polyplax serrata with different host specificities.</title>
        <authorList>
            <person name="Martinu J."/>
            <person name="Tarabai H."/>
            <person name="Stefka J."/>
            <person name="Hypsa V."/>
        </authorList>
    </citation>
    <scope>NUCLEOTIDE SEQUENCE [LARGE SCALE GENOMIC DNA]</scope>
    <source>
        <strain evidence="2">HR10_N</strain>
    </source>
</reference>
<gene>
    <name evidence="2" type="ORF">RUM43_009603</name>
</gene>
<protein>
    <submittedName>
        <fullName evidence="2">Uncharacterized protein</fullName>
    </submittedName>
</protein>
<feature type="region of interest" description="Disordered" evidence="1">
    <location>
        <begin position="1"/>
        <end position="44"/>
    </location>
</feature>
<sequence>MSKSSLKERDEDDYSNDDNYQNDEDESNDDEYTGPPPEILTKSQNLTLMEDSDVFLPCDVKNGGEYLIFLRGE</sequence>
<proteinExistence type="predicted"/>
<feature type="non-terminal residue" evidence="2">
    <location>
        <position position="1"/>
    </location>
</feature>
<name>A0AAN8S4M1_POLSC</name>
<organism evidence="2 3">
    <name type="scientific">Polyplax serrata</name>
    <name type="common">Common mouse louse</name>
    <dbReference type="NCBI Taxonomy" id="468196"/>
    <lineage>
        <taxon>Eukaryota</taxon>
        <taxon>Metazoa</taxon>
        <taxon>Ecdysozoa</taxon>
        <taxon>Arthropoda</taxon>
        <taxon>Hexapoda</taxon>
        <taxon>Insecta</taxon>
        <taxon>Pterygota</taxon>
        <taxon>Neoptera</taxon>
        <taxon>Paraneoptera</taxon>
        <taxon>Psocodea</taxon>
        <taxon>Troctomorpha</taxon>
        <taxon>Phthiraptera</taxon>
        <taxon>Anoplura</taxon>
        <taxon>Polyplacidae</taxon>
        <taxon>Polyplax</taxon>
    </lineage>
</organism>
<evidence type="ECO:0000313" key="3">
    <source>
        <dbReference type="Proteomes" id="UP001372834"/>
    </source>
</evidence>